<protein>
    <submittedName>
        <fullName evidence="2">Uncharacterized protein</fullName>
    </submittedName>
</protein>
<proteinExistence type="predicted"/>
<comment type="caution">
    <text evidence="2">The sequence shown here is derived from an EMBL/GenBank/DDBJ whole genome shotgun (WGS) entry which is preliminary data.</text>
</comment>
<dbReference type="AlphaFoldDB" id="A0A543NKP6"/>
<organism evidence="2 3">
    <name type="scientific">Haloactinospora alba</name>
    <dbReference type="NCBI Taxonomy" id="405555"/>
    <lineage>
        <taxon>Bacteria</taxon>
        <taxon>Bacillati</taxon>
        <taxon>Actinomycetota</taxon>
        <taxon>Actinomycetes</taxon>
        <taxon>Streptosporangiales</taxon>
        <taxon>Nocardiopsidaceae</taxon>
        <taxon>Haloactinospora</taxon>
    </lineage>
</organism>
<reference evidence="2 3" key="1">
    <citation type="submission" date="2019-06" db="EMBL/GenBank/DDBJ databases">
        <title>Sequencing the genomes of 1000 actinobacteria strains.</title>
        <authorList>
            <person name="Klenk H.-P."/>
        </authorList>
    </citation>
    <scope>NUCLEOTIDE SEQUENCE [LARGE SCALE GENOMIC DNA]</scope>
    <source>
        <strain evidence="2 3">DSM 45015</strain>
    </source>
</reference>
<sequence>MSAPDGERTVDLSDDDLEILPDVTRDERAEGWGESVADNEIDRLLRDRPPHWG</sequence>
<accession>A0A543NKP6</accession>
<dbReference type="Proteomes" id="UP000317422">
    <property type="component" value="Unassembled WGS sequence"/>
</dbReference>
<gene>
    <name evidence="2" type="ORF">FHX37_2336</name>
</gene>
<feature type="region of interest" description="Disordered" evidence="1">
    <location>
        <begin position="1"/>
        <end position="34"/>
    </location>
</feature>
<dbReference type="EMBL" id="VFQC01000001">
    <property type="protein sequence ID" value="TQN32379.1"/>
    <property type="molecule type" value="Genomic_DNA"/>
</dbReference>
<name>A0A543NKP6_9ACTN</name>
<evidence type="ECO:0000313" key="2">
    <source>
        <dbReference type="EMBL" id="TQN32379.1"/>
    </source>
</evidence>
<dbReference type="RefSeq" id="WP_170181560.1">
    <property type="nucleotide sequence ID" value="NZ_VFQC01000001.1"/>
</dbReference>
<evidence type="ECO:0000256" key="1">
    <source>
        <dbReference type="SAM" id="MobiDB-lite"/>
    </source>
</evidence>
<evidence type="ECO:0000313" key="3">
    <source>
        <dbReference type="Proteomes" id="UP000317422"/>
    </source>
</evidence>
<feature type="compositionally biased region" description="Basic and acidic residues" evidence="1">
    <location>
        <begin position="1"/>
        <end position="11"/>
    </location>
</feature>
<keyword evidence="3" id="KW-1185">Reference proteome</keyword>